<dbReference type="AlphaFoldDB" id="A0A5P2H927"/>
<dbReference type="GO" id="GO:0016491">
    <property type="term" value="F:oxidoreductase activity"/>
    <property type="evidence" value="ECO:0007669"/>
    <property type="project" value="UniProtKB-KW"/>
</dbReference>
<name>A0A5P2H927_9BURK</name>
<dbReference type="GO" id="GO:0071949">
    <property type="term" value="F:FAD binding"/>
    <property type="evidence" value="ECO:0007669"/>
    <property type="project" value="InterPro"/>
</dbReference>
<keyword evidence="3" id="KW-0285">Flavoprotein</keyword>
<feature type="domain" description="FAD-binding PCMH-type" evidence="6">
    <location>
        <begin position="76"/>
        <end position="246"/>
    </location>
</feature>
<protein>
    <submittedName>
        <fullName evidence="7">FAD-binding oxidoreductase</fullName>
    </submittedName>
</protein>
<accession>A0A5P2H927</accession>
<keyword evidence="4" id="KW-0274">FAD</keyword>
<evidence type="ECO:0000313" key="7">
    <source>
        <dbReference type="EMBL" id="QET04697.1"/>
    </source>
</evidence>
<dbReference type="Pfam" id="PF01565">
    <property type="entry name" value="FAD_binding_4"/>
    <property type="match status" value="1"/>
</dbReference>
<dbReference type="OrthoDB" id="9775082at2"/>
<evidence type="ECO:0000313" key="8">
    <source>
        <dbReference type="Proteomes" id="UP000322822"/>
    </source>
</evidence>
<sequence>MDNVPVPCDRDRILRRSITGISMTQPSLKWRDRASMTEAMLPDDIVTAFKSGFRGNLIGPADAEYDAARRLWNAGIDRYPGLIARCADTQDVAAAVRLARRHRIPLAIKGGGHGVTGWALCDGGLVIDMSAMNRVVMHPETGMVVAGAGARVGDLSTVTSAFGRAVPMGAHSRVGIAGLTSGGGIGWLSRRYGLACDNLMSCEIVTADGASIVADAQANPDLFWGVRGGAGNFGVMTTLVFQSHPVDRVLGGIVLFPRSEATHVLRQYRAFMQTAPDTLTAYAALMSTPDGVPAVAVMVCHCGSPEDAMRDVAPIRAFATPLVDTIAPMPFDVMQRIADAGSPDGFRNRIQSALMPELTDDAIAQLVGHAERAPSPFCMTLVQCLGGAIARTPLDATAFPHRHAAYNIGIEARWTDAEDDATYAAWTAAFADALRPYSAATQLVNFLGDDSADAICNAFGPHYGRLQQLKRQYDPTNLFLRCANIRPG</sequence>
<evidence type="ECO:0000256" key="5">
    <source>
        <dbReference type="ARBA" id="ARBA00023002"/>
    </source>
</evidence>
<dbReference type="InterPro" id="IPR012951">
    <property type="entry name" value="BBE"/>
</dbReference>
<dbReference type="EMBL" id="CP044067">
    <property type="protein sequence ID" value="QET04697.1"/>
    <property type="molecule type" value="Genomic_DNA"/>
</dbReference>
<dbReference type="Gene3D" id="3.30.43.10">
    <property type="entry name" value="Uridine Diphospho-n-acetylenolpyruvylglucosamine Reductase, domain 2"/>
    <property type="match status" value="1"/>
</dbReference>
<evidence type="ECO:0000259" key="6">
    <source>
        <dbReference type="PROSITE" id="PS51387"/>
    </source>
</evidence>
<evidence type="ECO:0000256" key="3">
    <source>
        <dbReference type="ARBA" id="ARBA00022630"/>
    </source>
</evidence>
<keyword evidence="5" id="KW-0560">Oxidoreductase</keyword>
<evidence type="ECO:0000256" key="4">
    <source>
        <dbReference type="ARBA" id="ARBA00022827"/>
    </source>
</evidence>
<dbReference type="InterPro" id="IPR036318">
    <property type="entry name" value="FAD-bd_PCMH-like_sf"/>
</dbReference>
<evidence type="ECO:0000256" key="1">
    <source>
        <dbReference type="ARBA" id="ARBA00001974"/>
    </source>
</evidence>
<dbReference type="InterPro" id="IPR050416">
    <property type="entry name" value="FAD-linked_Oxidoreductase"/>
</dbReference>
<comment type="similarity">
    <text evidence="2">Belongs to the oxygen-dependent FAD-linked oxidoreductase family.</text>
</comment>
<dbReference type="SUPFAM" id="SSF56176">
    <property type="entry name" value="FAD-binding/transporter-associated domain-like"/>
    <property type="match status" value="1"/>
</dbReference>
<dbReference type="PROSITE" id="PS51387">
    <property type="entry name" value="FAD_PCMH"/>
    <property type="match status" value="1"/>
</dbReference>
<dbReference type="Gene3D" id="3.40.462.20">
    <property type="match status" value="1"/>
</dbReference>
<dbReference type="InterPro" id="IPR016166">
    <property type="entry name" value="FAD-bd_PCMH"/>
</dbReference>
<organism evidence="7 8">
    <name type="scientific">Cupriavidus pauculus</name>
    <dbReference type="NCBI Taxonomy" id="82633"/>
    <lineage>
        <taxon>Bacteria</taxon>
        <taxon>Pseudomonadati</taxon>
        <taxon>Pseudomonadota</taxon>
        <taxon>Betaproteobacteria</taxon>
        <taxon>Burkholderiales</taxon>
        <taxon>Burkholderiaceae</taxon>
        <taxon>Cupriavidus</taxon>
    </lineage>
</organism>
<dbReference type="InterPro" id="IPR016167">
    <property type="entry name" value="FAD-bd_PCMH_sub1"/>
</dbReference>
<dbReference type="PANTHER" id="PTHR42973:SF39">
    <property type="entry name" value="FAD-BINDING PCMH-TYPE DOMAIN-CONTAINING PROTEIN"/>
    <property type="match status" value="1"/>
</dbReference>
<gene>
    <name evidence="7" type="ORF">FOB72_21610</name>
</gene>
<dbReference type="InterPro" id="IPR016169">
    <property type="entry name" value="FAD-bd_PCMH_sub2"/>
</dbReference>
<evidence type="ECO:0000256" key="2">
    <source>
        <dbReference type="ARBA" id="ARBA00005466"/>
    </source>
</evidence>
<dbReference type="InterPro" id="IPR006094">
    <property type="entry name" value="Oxid_FAD_bind_N"/>
</dbReference>
<dbReference type="PANTHER" id="PTHR42973">
    <property type="entry name" value="BINDING OXIDOREDUCTASE, PUTATIVE (AFU_ORTHOLOGUE AFUA_1G17690)-RELATED"/>
    <property type="match status" value="1"/>
</dbReference>
<dbReference type="Proteomes" id="UP000322822">
    <property type="component" value="Chromosome 2"/>
</dbReference>
<dbReference type="Pfam" id="PF08031">
    <property type="entry name" value="BBE"/>
    <property type="match status" value="1"/>
</dbReference>
<comment type="cofactor">
    <cofactor evidence="1">
        <name>FAD</name>
        <dbReference type="ChEBI" id="CHEBI:57692"/>
    </cofactor>
</comment>
<dbReference type="Gene3D" id="3.30.465.10">
    <property type="match status" value="1"/>
</dbReference>
<dbReference type="InterPro" id="IPR006093">
    <property type="entry name" value="Oxy_OxRdtase_FAD_BS"/>
</dbReference>
<proteinExistence type="inferred from homology"/>
<dbReference type="PROSITE" id="PS00862">
    <property type="entry name" value="OX2_COVAL_FAD"/>
    <property type="match status" value="1"/>
</dbReference>
<reference evidence="7 8" key="1">
    <citation type="submission" date="2019-09" db="EMBL/GenBank/DDBJ databases">
        <title>FDA dAtabase for Regulatory Grade micrObial Sequences (FDA-ARGOS): Supporting development and validation of Infectious Disease Dx tests.</title>
        <authorList>
            <person name="Sciortino C."/>
            <person name="Tallon L."/>
            <person name="Sadzewicz L."/>
            <person name="Vavikolanu K."/>
            <person name="Mehta A."/>
            <person name="Aluvathingal J."/>
            <person name="Nadendla S."/>
            <person name="Nandy P."/>
            <person name="Geyer C."/>
            <person name="Yan Y."/>
            <person name="Sichtig H."/>
        </authorList>
    </citation>
    <scope>NUCLEOTIDE SEQUENCE [LARGE SCALE GENOMIC DNA]</scope>
    <source>
        <strain evidence="7 8">FDAARGOS_664</strain>
    </source>
</reference>